<dbReference type="InterPro" id="IPR050188">
    <property type="entry name" value="RluA_PseudoU_synthase"/>
</dbReference>
<dbReference type="EMBL" id="CP047423">
    <property type="protein sequence ID" value="QPD06016.1"/>
    <property type="molecule type" value="Genomic_DNA"/>
</dbReference>
<dbReference type="PANTHER" id="PTHR21600:SF44">
    <property type="entry name" value="RIBOSOMAL LARGE SUBUNIT PSEUDOURIDINE SYNTHASE D"/>
    <property type="match status" value="1"/>
</dbReference>
<sequence length="329" mass="36542">MITEFVVTAGEQPKRLDVFLVNRERDISRSALQRLIEMGRIRLNDQVVRASQKIKPGDRITMDVPKPEPLSIRGEAIPLDVLFEDEALLVLNKPAGIVAHPAPGNWTGTLVNALLHHFQTSGGTISTIGGKERPGLVHRLDKETSGIMVITKTDSAHRALAAQFKLHTIARMYEALVWGVPKKGRGLIELAIGRDTKDRKKFSARTTSPKQSTTEYVVIRRYGKVAAHVLLYPRTGRTHQLRVHLTSLGHPILGDRTYGGLKVSEIDGIEIPRVMLHARTLGFIHPTTGTMEEFTRPVPEDMQTVMSQLERKTVMAENASGQTSQHARS</sequence>
<dbReference type="KEGG" id="nkf:Nkreftii_003790"/>
<dbReference type="GO" id="GO:0000455">
    <property type="term" value="P:enzyme-directed rRNA pseudouridine synthesis"/>
    <property type="evidence" value="ECO:0007669"/>
    <property type="project" value="UniProtKB-ARBA"/>
</dbReference>
<evidence type="ECO:0000259" key="6">
    <source>
        <dbReference type="SMART" id="SM00363"/>
    </source>
</evidence>
<dbReference type="PROSITE" id="PS50889">
    <property type="entry name" value="S4"/>
    <property type="match status" value="1"/>
</dbReference>
<dbReference type="Pfam" id="PF00849">
    <property type="entry name" value="PseudoU_synth_2"/>
    <property type="match status" value="1"/>
</dbReference>
<dbReference type="InterPro" id="IPR006145">
    <property type="entry name" value="PsdUridine_synth_RsuA/RluA"/>
</dbReference>
<dbReference type="NCBIfam" id="TIGR00005">
    <property type="entry name" value="rluA_subfam"/>
    <property type="match status" value="1"/>
</dbReference>
<evidence type="ECO:0000256" key="3">
    <source>
        <dbReference type="PIRSR" id="PIRSR606225-1"/>
    </source>
</evidence>
<dbReference type="Proteomes" id="UP000593737">
    <property type="component" value="Chromosome"/>
</dbReference>
<proteinExistence type="inferred from homology"/>
<evidence type="ECO:0000256" key="5">
    <source>
        <dbReference type="RuleBase" id="RU362028"/>
    </source>
</evidence>
<evidence type="ECO:0000313" key="8">
    <source>
        <dbReference type="Proteomes" id="UP000593737"/>
    </source>
</evidence>
<evidence type="ECO:0000256" key="2">
    <source>
        <dbReference type="ARBA" id="ARBA00023235"/>
    </source>
</evidence>
<dbReference type="PANTHER" id="PTHR21600">
    <property type="entry name" value="MITOCHONDRIAL RNA PSEUDOURIDINE SYNTHASE"/>
    <property type="match status" value="1"/>
</dbReference>
<protein>
    <recommendedName>
        <fullName evidence="5">Pseudouridine synthase</fullName>
        <ecNumber evidence="5">5.4.99.-</ecNumber>
    </recommendedName>
</protein>
<name>A0A7S8J196_9BACT</name>
<evidence type="ECO:0000256" key="4">
    <source>
        <dbReference type="PROSITE-ProRule" id="PRU00182"/>
    </source>
</evidence>
<comment type="similarity">
    <text evidence="1 5">Belongs to the pseudouridine synthase RluA family.</text>
</comment>
<dbReference type="Pfam" id="PF01479">
    <property type="entry name" value="S4"/>
    <property type="match status" value="1"/>
</dbReference>
<reference evidence="7 8" key="1">
    <citation type="journal article" date="2020" name="ISME J.">
        <title>Enrichment and physiological characterization of a novel comammox Nitrospira indicates ammonium inhibition of complete nitrification.</title>
        <authorList>
            <person name="Sakoula D."/>
            <person name="Koch H."/>
            <person name="Frank J."/>
            <person name="Jetten M.S.M."/>
            <person name="van Kessel M.A.H.J."/>
            <person name="Lucker S."/>
        </authorList>
    </citation>
    <scope>NUCLEOTIDE SEQUENCE [LARGE SCALE GENOMIC DNA]</scope>
    <source>
        <strain evidence="7">Comreactor17</strain>
    </source>
</reference>
<accession>A0A7S8J196</accession>
<evidence type="ECO:0000313" key="7">
    <source>
        <dbReference type="EMBL" id="QPD06016.1"/>
    </source>
</evidence>
<dbReference type="Gene3D" id="3.30.2350.10">
    <property type="entry name" value="Pseudouridine synthase"/>
    <property type="match status" value="1"/>
</dbReference>
<keyword evidence="2 5" id="KW-0413">Isomerase</keyword>
<comment type="function">
    <text evidence="5">Responsible for synthesis of pseudouridine from uracil.</text>
</comment>
<dbReference type="EC" id="5.4.99.-" evidence="5"/>
<keyword evidence="4" id="KW-0694">RNA-binding</keyword>
<dbReference type="InterPro" id="IPR006225">
    <property type="entry name" value="PsdUridine_synth_RluC/D"/>
</dbReference>
<gene>
    <name evidence="7" type="ORF">Nkreftii_003790</name>
</gene>
<dbReference type="SUPFAM" id="SSF55174">
    <property type="entry name" value="Alpha-L RNA-binding motif"/>
    <property type="match status" value="1"/>
</dbReference>
<evidence type="ECO:0000256" key="1">
    <source>
        <dbReference type="ARBA" id="ARBA00010876"/>
    </source>
</evidence>
<dbReference type="InterPro" id="IPR036986">
    <property type="entry name" value="S4_RNA-bd_sf"/>
</dbReference>
<dbReference type="GO" id="GO:0120159">
    <property type="term" value="F:rRNA pseudouridine synthase activity"/>
    <property type="evidence" value="ECO:0007669"/>
    <property type="project" value="UniProtKB-ARBA"/>
</dbReference>
<dbReference type="GO" id="GO:0003723">
    <property type="term" value="F:RNA binding"/>
    <property type="evidence" value="ECO:0007669"/>
    <property type="project" value="UniProtKB-KW"/>
</dbReference>
<dbReference type="SMART" id="SM00363">
    <property type="entry name" value="S4"/>
    <property type="match status" value="1"/>
</dbReference>
<dbReference type="InterPro" id="IPR006224">
    <property type="entry name" value="PsdUridine_synth_RluA-like_CS"/>
</dbReference>
<dbReference type="SUPFAM" id="SSF55120">
    <property type="entry name" value="Pseudouridine synthase"/>
    <property type="match status" value="1"/>
</dbReference>
<feature type="active site" evidence="3">
    <location>
        <position position="141"/>
    </location>
</feature>
<dbReference type="CDD" id="cd00165">
    <property type="entry name" value="S4"/>
    <property type="match status" value="1"/>
</dbReference>
<feature type="domain" description="RNA-binding S4" evidence="6">
    <location>
        <begin position="14"/>
        <end position="71"/>
    </location>
</feature>
<dbReference type="PROSITE" id="PS01129">
    <property type="entry name" value="PSI_RLU"/>
    <property type="match status" value="1"/>
</dbReference>
<dbReference type="CDD" id="cd02869">
    <property type="entry name" value="PseudoU_synth_RluA_like"/>
    <property type="match status" value="1"/>
</dbReference>
<dbReference type="AlphaFoldDB" id="A0A7S8J196"/>
<dbReference type="InterPro" id="IPR020103">
    <property type="entry name" value="PsdUridine_synth_cat_dom_sf"/>
</dbReference>
<dbReference type="Gene3D" id="3.10.290.10">
    <property type="entry name" value="RNA-binding S4 domain"/>
    <property type="match status" value="1"/>
</dbReference>
<organism evidence="7 8">
    <name type="scientific">Candidatus Nitrospira kreftii</name>
    <dbReference type="NCBI Taxonomy" id="2652173"/>
    <lineage>
        <taxon>Bacteria</taxon>
        <taxon>Pseudomonadati</taxon>
        <taxon>Nitrospirota</taxon>
        <taxon>Nitrospiria</taxon>
        <taxon>Nitrospirales</taxon>
        <taxon>Nitrospiraceae</taxon>
        <taxon>Nitrospira</taxon>
    </lineage>
</organism>
<comment type="catalytic activity">
    <reaction evidence="5">
        <text>a uridine in RNA = a pseudouridine in RNA</text>
        <dbReference type="Rhea" id="RHEA:48348"/>
        <dbReference type="Rhea" id="RHEA-COMP:12068"/>
        <dbReference type="Rhea" id="RHEA-COMP:12069"/>
        <dbReference type="ChEBI" id="CHEBI:65314"/>
        <dbReference type="ChEBI" id="CHEBI:65315"/>
    </reaction>
</comment>
<dbReference type="InterPro" id="IPR002942">
    <property type="entry name" value="S4_RNA-bd"/>
</dbReference>